<dbReference type="Proteomes" id="UP000016887">
    <property type="component" value="Chromosome"/>
</dbReference>
<evidence type="ECO:0000256" key="9">
    <source>
        <dbReference type="PROSITE-ProRule" id="PRU00471"/>
    </source>
</evidence>
<feature type="domain" description="Zinc-hook" evidence="11">
    <location>
        <begin position="417"/>
        <end position="516"/>
    </location>
</feature>
<feature type="coiled-coil region" evidence="10">
    <location>
        <begin position="417"/>
        <end position="746"/>
    </location>
</feature>
<dbReference type="SUPFAM" id="SSF52540">
    <property type="entry name" value="P-loop containing nucleoside triphosphate hydrolases"/>
    <property type="match status" value="1"/>
</dbReference>
<evidence type="ECO:0000256" key="3">
    <source>
        <dbReference type="ARBA" id="ARBA00022763"/>
    </source>
</evidence>
<dbReference type="GeneID" id="17109648"/>
<feature type="coiled-coil region" evidence="10">
    <location>
        <begin position="221"/>
        <end position="377"/>
    </location>
</feature>
<dbReference type="GO" id="GO:0016887">
    <property type="term" value="F:ATP hydrolysis activity"/>
    <property type="evidence" value="ECO:0007669"/>
    <property type="project" value="InterPro"/>
</dbReference>
<dbReference type="Gene3D" id="1.10.287.510">
    <property type="entry name" value="Helix hairpin bin"/>
    <property type="match status" value="1"/>
</dbReference>
<keyword evidence="1 9" id="KW-0479">Metal-binding</keyword>
<dbReference type="GO" id="GO:0006302">
    <property type="term" value="P:double-strand break repair"/>
    <property type="evidence" value="ECO:0007669"/>
    <property type="project" value="InterPro"/>
</dbReference>
<dbReference type="PROSITE" id="PS51131">
    <property type="entry name" value="ZN_HOOK"/>
    <property type="match status" value="1"/>
</dbReference>
<evidence type="ECO:0000256" key="8">
    <source>
        <dbReference type="ARBA" id="ARBA00023204"/>
    </source>
</evidence>
<name>U3TDW7_9CREN</name>
<keyword evidence="7 10" id="KW-0175">Coiled coil</keyword>
<evidence type="ECO:0000313" key="12">
    <source>
        <dbReference type="EMBL" id="BAN89554.1"/>
    </source>
</evidence>
<dbReference type="InterPro" id="IPR027417">
    <property type="entry name" value="P-loop_NTPase"/>
</dbReference>
<dbReference type="SUPFAM" id="SSF75712">
    <property type="entry name" value="Rad50 coiled-coil Zn hook"/>
    <property type="match status" value="1"/>
</dbReference>
<evidence type="ECO:0000256" key="2">
    <source>
        <dbReference type="ARBA" id="ARBA00022741"/>
    </source>
</evidence>
<evidence type="ECO:0000256" key="10">
    <source>
        <dbReference type="SAM" id="Coils"/>
    </source>
</evidence>
<dbReference type="STRING" id="1198449.ACAM_0085"/>
<evidence type="ECO:0000256" key="5">
    <source>
        <dbReference type="ARBA" id="ARBA00022833"/>
    </source>
</evidence>
<evidence type="ECO:0000256" key="6">
    <source>
        <dbReference type="ARBA" id="ARBA00022840"/>
    </source>
</evidence>
<dbReference type="AlphaFoldDB" id="U3TDW7"/>
<keyword evidence="6" id="KW-0067">ATP-binding</keyword>
<dbReference type="GO" id="GO:0005524">
    <property type="term" value="F:ATP binding"/>
    <property type="evidence" value="ECO:0007669"/>
    <property type="project" value="UniProtKB-KW"/>
</dbReference>
<keyword evidence="3" id="KW-0227">DNA damage</keyword>
<dbReference type="RefSeq" id="WP_022540835.1">
    <property type="nucleotide sequence ID" value="NC_022521.1"/>
</dbReference>
<accession>U3TDW7</accession>
<keyword evidence="8" id="KW-0234">DNA repair</keyword>
<dbReference type="GO" id="GO:0046872">
    <property type="term" value="F:metal ion binding"/>
    <property type="evidence" value="ECO:0007669"/>
    <property type="project" value="UniProtKB-UniRule"/>
</dbReference>
<proteinExistence type="predicted"/>
<protein>
    <submittedName>
        <fullName evidence="12">DNA double-strand break repair rad50 ATPase</fullName>
    </submittedName>
</protein>
<dbReference type="Pfam" id="PF04423">
    <property type="entry name" value="Rad50_zn_hook"/>
    <property type="match status" value="1"/>
</dbReference>
<evidence type="ECO:0000256" key="7">
    <source>
        <dbReference type="ARBA" id="ARBA00023054"/>
    </source>
</evidence>
<dbReference type="eggNOG" id="arCOG00368">
    <property type="taxonomic scope" value="Archaea"/>
</dbReference>
<dbReference type="KEGG" id="acj:ACAM_0085"/>
<dbReference type="Pfam" id="PF13304">
    <property type="entry name" value="AAA_21"/>
    <property type="match status" value="1"/>
</dbReference>
<dbReference type="Gene3D" id="3.40.50.300">
    <property type="entry name" value="P-loop containing nucleotide triphosphate hydrolases"/>
    <property type="match status" value="2"/>
</dbReference>
<evidence type="ECO:0000313" key="13">
    <source>
        <dbReference type="Proteomes" id="UP000016887"/>
    </source>
</evidence>
<keyword evidence="5 9" id="KW-0862">Zinc</keyword>
<evidence type="ECO:0000256" key="4">
    <source>
        <dbReference type="ARBA" id="ARBA00022801"/>
    </source>
</evidence>
<dbReference type="PANTHER" id="PTHR32114">
    <property type="entry name" value="ABC TRANSPORTER ABCH.3"/>
    <property type="match status" value="1"/>
</dbReference>
<keyword evidence="4" id="KW-0378">Hydrolase</keyword>
<gene>
    <name evidence="12" type="ORF">ACAM_0085</name>
</gene>
<dbReference type="InterPro" id="IPR038729">
    <property type="entry name" value="Rad50/SbcC_AAA"/>
</dbReference>
<dbReference type="Pfam" id="PF13476">
    <property type="entry name" value="AAA_23"/>
    <property type="match status" value="1"/>
</dbReference>
<evidence type="ECO:0000256" key="1">
    <source>
        <dbReference type="ARBA" id="ARBA00022723"/>
    </source>
</evidence>
<dbReference type="PANTHER" id="PTHR32114:SF2">
    <property type="entry name" value="ABC TRANSPORTER ABCH.3"/>
    <property type="match status" value="1"/>
</dbReference>
<feature type="binding site" evidence="9">
    <location>
        <position position="464"/>
    </location>
    <ligand>
        <name>Zn(2+)</name>
        <dbReference type="ChEBI" id="CHEBI:29105"/>
    </ligand>
</feature>
<keyword evidence="2" id="KW-0547">Nucleotide-binding</keyword>
<keyword evidence="13" id="KW-1185">Reference proteome</keyword>
<dbReference type="InterPro" id="IPR003959">
    <property type="entry name" value="ATPase_AAA_core"/>
</dbReference>
<organism evidence="12 13">
    <name type="scientific">Aeropyrum camini SY1 = JCM 12091</name>
    <dbReference type="NCBI Taxonomy" id="1198449"/>
    <lineage>
        <taxon>Archaea</taxon>
        <taxon>Thermoproteota</taxon>
        <taxon>Thermoprotei</taxon>
        <taxon>Desulfurococcales</taxon>
        <taxon>Desulfurococcaceae</taxon>
        <taxon>Aeropyrum</taxon>
    </lineage>
</organism>
<feature type="binding site" evidence="9">
    <location>
        <position position="467"/>
    </location>
    <ligand>
        <name>Zn(2+)</name>
        <dbReference type="ChEBI" id="CHEBI:29105"/>
    </ligand>
</feature>
<reference evidence="12 13" key="1">
    <citation type="journal article" date="2013" name="Appl. Environ. Microbiol.">
        <title>Variation of the Virus-Related Elements within Syntenic Genomes of the Hyperthermophilic Archaeon Aeropyrum.</title>
        <authorList>
            <person name="Daifuku T."/>
            <person name="Yoshida T."/>
            <person name="Kitamura T."/>
            <person name="Kawaichi S."/>
            <person name="Inoue T."/>
            <person name="Nomura K."/>
            <person name="Yoshida Y."/>
            <person name="Kuno S."/>
            <person name="Sako Y."/>
        </authorList>
    </citation>
    <scope>NUCLEOTIDE SEQUENCE [LARGE SCALE GENOMIC DNA]</scope>
    <source>
        <strain evidence="12 13">SY1</strain>
    </source>
</reference>
<dbReference type="EMBL" id="AP012489">
    <property type="protein sequence ID" value="BAN89554.1"/>
    <property type="molecule type" value="Genomic_DNA"/>
</dbReference>
<evidence type="ECO:0000259" key="11">
    <source>
        <dbReference type="PROSITE" id="PS51131"/>
    </source>
</evidence>
<sequence length="919" mass="104352">MYVLKRLELRNIMSHSDTSLDFREGFTAIVGRNGAGKSTLLEAILYSITPHKAPRRSSMITENSSRGEIYLSLKSDEGWLLELRNMLVRSGGGVRNEAAIITLDRRRIASKPTGYKEEIHKILGLRGLPDPASYIEKAIVISQGGLQTLAETLSDPKELRSLLDAALGYALLKQAISNLGEVVLGVSPSGRPVKLGSKSLGRLQAEYVALRSEVLGVDREIRNASKRLGELESKRRELERHARDLRSEADDLKSELGRLETLEERLAEVGHVIRSERSRLDNINARLRVAEAKISSMRDLEKRMAELKAKASLARDVAELARLHSRLDKLRRDVEMVKEAVEKLELSSRLKEVQSERERVESTLLEVEASISEEQRRYTLLDYRVSRARDIVTDLEQLLSECRSSELCGGETPENVLERLDAMISQLESKARTLDQEASALEAEAKRLLQAVSMLEHSGRSAKCPVCGAELPRERAESIARHYRHEAERLKKSAGEKAAEAEKARTEVSRLQDRRRRIELLLSKLNQLEEGLRKLGFETPQDVENAFQELRKLGEKLEELKGLQQSLEERARELSREEVELREARKRALEVLSHLGIKEDEARGRLESMISESKKLEQEIISRAEDLAARLGIRAYVSIDDLLEKARETLERVEDELSIIERRLEEARRLEEEVVRLRWEAEQIRKRLEEALTEEEKLRREVSRKEVVERRLREVRSTLEELEDRISKIDREMGQLHTRIKEMESRKASGEEALKLYLPAAASRRIMEEIGEIAYKRLLAVLEDEMNDILSRFNLDVAGVEIREKTSREIEVKAIGGNGAYRPLTAVSGGERTVLALSFVLALNKAVGGKLGFLALDEPTANLDEDRRRSLVEVFRDISGEGLVKQLVVVTHHEDVRDYADTICTVTRTPQGSRVDCSY</sequence>
<dbReference type="InterPro" id="IPR013134">
    <property type="entry name" value="Zn_hook_RAD50"/>
</dbReference>